<organism evidence="2 3">
    <name type="scientific">Cercospora zeae-maydis SCOH1-5</name>
    <dbReference type="NCBI Taxonomy" id="717836"/>
    <lineage>
        <taxon>Eukaryota</taxon>
        <taxon>Fungi</taxon>
        <taxon>Dikarya</taxon>
        <taxon>Ascomycota</taxon>
        <taxon>Pezizomycotina</taxon>
        <taxon>Dothideomycetes</taxon>
        <taxon>Dothideomycetidae</taxon>
        <taxon>Mycosphaerellales</taxon>
        <taxon>Mycosphaerellaceae</taxon>
        <taxon>Cercospora</taxon>
    </lineage>
</organism>
<dbReference type="Proteomes" id="UP000799539">
    <property type="component" value="Unassembled WGS sequence"/>
</dbReference>
<dbReference type="EMBL" id="ML992665">
    <property type="protein sequence ID" value="KAF2215569.1"/>
    <property type="molecule type" value="Genomic_DNA"/>
</dbReference>
<proteinExistence type="predicted"/>
<evidence type="ECO:0000313" key="3">
    <source>
        <dbReference type="Proteomes" id="UP000799539"/>
    </source>
</evidence>
<dbReference type="OrthoDB" id="3649358at2759"/>
<evidence type="ECO:0000313" key="2">
    <source>
        <dbReference type="EMBL" id="KAF2215569.1"/>
    </source>
</evidence>
<dbReference type="AlphaFoldDB" id="A0A6A6FQB5"/>
<feature type="region of interest" description="Disordered" evidence="1">
    <location>
        <begin position="192"/>
        <end position="241"/>
    </location>
</feature>
<protein>
    <submittedName>
        <fullName evidence="2">Uncharacterized protein</fullName>
    </submittedName>
</protein>
<feature type="compositionally biased region" description="Polar residues" evidence="1">
    <location>
        <begin position="198"/>
        <end position="213"/>
    </location>
</feature>
<sequence length="241" mass="26783">MDIPNRLLLPVLRPAAPRPNLPALSPWRRQVNLMREMYNLEPSLDSYDENVLVAPHFSVAPPMTAVEEVYASDPPSNRLQEWGNRNAFIQSRIKDVLDDRHGISDAGRYGLYICGAPEQVLYRPNASGVDLNGGRDRMMVLMVELNPTERHEWMSLQVPLERLMVEAGIEKRHGVCIRFYLKAPESTNLSPIPADVDASSTAAVRGSDSASTTAREEVVWEYPPPMGQTQSGSADANDQCG</sequence>
<name>A0A6A6FQB5_9PEZI</name>
<feature type="compositionally biased region" description="Polar residues" evidence="1">
    <location>
        <begin position="227"/>
        <end position="241"/>
    </location>
</feature>
<keyword evidence="3" id="KW-1185">Reference proteome</keyword>
<reference evidence="2" key="1">
    <citation type="journal article" date="2020" name="Stud. Mycol.">
        <title>101 Dothideomycetes genomes: a test case for predicting lifestyles and emergence of pathogens.</title>
        <authorList>
            <person name="Haridas S."/>
            <person name="Albert R."/>
            <person name="Binder M."/>
            <person name="Bloem J."/>
            <person name="Labutti K."/>
            <person name="Salamov A."/>
            <person name="Andreopoulos B."/>
            <person name="Baker S."/>
            <person name="Barry K."/>
            <person name="Bills G."/>
            <person name="Bluhm B."/>
            <person name="Cannon C."/>
            <person name="Castanera R."/>
            <person name="Culley D."/>
            <person name="Daum C."/>
            <person name="Ezra D."/>
            <person name="Gonzalez J."/>
            <person name="Henrissat B."/>
            <person name="Kuo A."/>
            <person name="Liang C."/>
            <person name="Lipzen A."/>
            <person name="Lutzoni F."/>
            <person name="Magnuson J."/>
            <person name="Mondo S."/>
            <person name="Nolan M."/>
            <person name="Ohm R."/>
            <person name="Pangilinan J."/>
            <person name="Park H.-J."/>
            <person name="Ramirez L."/>
            <person name="Alfaro M."/>
            <person name="Sun H."/>
            <person name="Tritt A."/>
            <person name="Yoshinaga Y."/>
            <person name="Zwiers L.-H."/>
            <person name="Turgeon B."/>
            <person name="Goodwin S."/>
            <person name="Spatafora J."/>
            <person name="Crous P."/>
            <person name="Grigoriev I."/>
        </authorList>
    </citation>
    <scope>NUCLEOTIDE SEQUENCE</scope>
    <source>
        <strain evidence="2">SCOH1-5</strain>
    </source>
</reference>
<accession>A0A6A6FQB5</accession>
<gene>
    <name evidence="2" type="ORF">CERZMDRAFT_81735</name>
</gene>
<evidence type="ECO:0000256" key="1">
    <source>
        <dbReference type="SAM" id="MobiDB-lite"/>
    </source>
</evidence>